<feature type="compositionally biased region" description="Basic residues" evidence="1">
    <location>
        <begin position="48"/>
        <end position="58"/>
    </location>
</feature>
<sequence>MQDTPEKPPRKITLECPKCGRELRTKEKNTGRTVPCPGCSESVLIPPAKRRKKKKKRRVNEDASDTTSSSEFAPWYETSATNAEKNLGANRKRTMQNLPAGWNYVRFGLSLISISTMAVCLITLGIAAATLVLICLLIAAIFEIEAGMLAGTVCLMLTGIVGLKLVMDEVVSLLHVLICAGYILLLFVMTIIAPQFVALLFMGTIPLAGLGLLVGWCCCLAAPNENCLRYFMIGALSTFLGAVICYSINVQTVFSAIINGGNIRQGGLFMVLSISALVLMLLSHLLFVLFLRSVGSYFGDQPTAEYMDSYLFYQGGIIVLVTLVGFAIHDAPAFTVRNQGNAAATIMLYFVLVIFSLIGTIWFFRCVEAARSLIRPFMRD</sequence>
<gene>
    <name evidence="3" type="ORF">Mal48_29840</name>
</gene>
<protein>
    <submittedName>
        <fullName evidence="3">Uncharacterized protein</fullName>
    </submittedName>
</protein>
<accession>A0A517QQ13</accession>
<feature type="transmembrane region" description="Helical" evidence="2">
    <location>
        <begin position="116"/>
        <end position="142"/>
    </location>
</feature>
<keyword evidence="2" id="KW-1133">Transmembrane helix</keyword>
<dbReference type="EMBL" id="CP036267">
    <property type="protein sequence ID" value="QDT33729.1"/>
    <property type="molecule type" value="Genomic_DNA"/>
</dbReference>
<evidence type="ECO:0000313" key="4">
    <source>
        <dbReference type="Proteomes" id="UP000315724"/>
    </source>
</evidence>
<reference evidence="3 4" key="1">
    <citation type="submission" date="2019-02" db="EMBL/GenBank/DDBJ databases">
        <title>Deep-cultivation of Planctomycetes and their phenomic and genomic characterization uncovers novel biology.</title>
        <authorList>
            <person name="Wiegand S."/>
            <person name="Jogler M."/>
            <person name="Boedeker C."/>
            <person name="Pinto D."/>
            <person name="Vollmers J."/>
            <person name="Rivas-Marin E."/>
            <person name="Kohn T."/>
            <person name="Peeters S.H."/>
            <person name="Heuer A."/>
            <person name="Rast P."/>
            <person name="Oberbeckmann S."/>
            <person name="Bunk B."/>
            <person name="Jeske O."/>
            <person name="Meyerdierks A."/>
            <person name="Storesund J.E."/>
            <person name="Kallscheuer N."/>
            <person name="Luecker S."/>
            <person name="Lage O.M."/>
            <person name="Pohl T."/>
            <person name="Merkel B.J."/>
            <person name="Hornburger P."/>
            <person name="Mueller R.-W."/>
            <person name="Bruemmer F."/>
            <person name="Labrenz M."/>
            <person name="Spormann A.M."/>
            <person name="Op den Camp H."/>
            <person name="Overmann J."/>
            <person name="Amann R."/>
            <person name="Jetten M.S.M."/>
            <person name="Mascher T."/>
            <person name="Medema M.H."/>
            <person name="Devos D.P."/>
            <person name="Kaster A.-K."/>
            <person name="Ovreas L."/>
            <person name="Rohde M."/>
            <person name="Galperin M.Y."/>
            <person name="Jogler C."/>
        </authorList>
    </citation>
    <scope>NUCLEOTIDE SEQUENCE [LARGE SCALE GENOMIC DNA]</scope>
    <source>
        <strain evidence="3 4">Mal48</strain>
    </source>
</reference>
<dbReference type="OrthoDB" id="292864at2"/>
<feature type="transmembrane region" description="Helical" evidence="2">
    <location>
        <begin position="341"/>
        <end position="364"/>
    </location>
</feature>
<keyword evidence="2" id="KW-0812">Transmembrane</keyword>
<feature type="transmembrane region" description="Helical" evidence="2">
    <location>
        <begin position="199"/>
        <end position="223"/>
    </location>
</feature>
<evidence type="ECO:0000256" key="1">
    <source>
        <dbReference type="SAM" id="MobiDB-lite"/>
    </source>
</evidence>
<keyword evidence="2" id="KW-0472">Membrane</keyword>
<dbReference type="Proteomes" id="UP000315724">
    <property type="component" value="Chromosome"/>
</dbReference>
<feature type="transmembrane region" description="Helical" evidence="2">
    <location>
        <begin position="173"/>
        <end position="193"/>
    </location>
</feature>
<feature type="transmembrane region" description="Helical" evidence="2">
    <location>
        <begin position="148"/>
        <end position="166"/>
    </location>
</feature>
<evidence type="ECO:0000313" key="3">
    <source>
        <dbReference type="EMBL" id="QDT33729.1"/>
    </source>
</evidence>
<feature type="transmembrane region" description="Helical" evidence="2">
    <location>
        <begin position="311"/>
        <end position="329"/>
    </location>
</feature>
<dbReference type="KEGG" id="tpol:Mal48_29840"/>
<evidence type="ECO:0000256" key="2">
    <source>
        <dbReference type="SAM" id="Phobius"/>
    </source>
</evidence>
<keyword evidence="4" id="KW-1185">Reference proteome</keyword>
<organism evidence="3 4">
    <name type="scientific">Thalassoglobus polymorphus</name>
    <dbReference type="NCBI Taxonomy" id="2527994"/>
    <lineage>
        <taxon>Bacteria</taxon>
        <taxon>Pseudomonadati</taxon>
        <taxon>Planctomycetota</taxon>
        <taxon>Planctomycetia</taxon>
        <taxon>Planctomycetales</taxon>
        <taxon>Planctomycetaceae</taxon>
        <taxon>Thalassoglobus</taxon>
    </lineage>
</organism>
<feature type="region of interest" description="Disordered" evidence="1">
    <location>
        <begin position="26"/>
        <end position="70"/>
    </location>
</feature>
<dbReference type="RefSeq" id="WP_145200508.1">
    <property type="nucleotide sequence ID" value="NZ_CP036267.1"/>
</dbReference>
<name>A0A517QQ13_9PLAN</name>
<dbReference type="AlphaFoldDB" id="A0A517QQ13"/>
<feature type="transmembrane region" description="Helical" evidence="2">
    <location>
        <begin position="269"/>
        <end position="291"/>
    </location>
</feature>
<proteinExistence type="predicted"/>
<feature type="transmembrane region" description="Helical" evidence="2">
    <location>
        <begin position="230"/>
        <end position="249"/>
    </location>
</feature>